<dbReference type="Proteomes" id="UP000054481">
    <property type="component" value="Unassembled WGS sequence"/>
</dbReference>
<evidence type="ECO:0000313" key="3">
    <source>
        <dbReference type="Proteomes" id="UP000054481"/>
    </source>
</evidence>
<name>A0A0F7ZGG8_9HYPO</name>
<keyword evidence="3" id="KW-1185">Reference proteome</keyword>
<evidence type="ECO:0000313" key="2">
    <source>
        <dbReference type="EMBL" id="KJZ70866.1"/>
    </source>
</evidence>
<dbReference type="OrthoDB" id="4922929at2759"/>
<dbReference type="AlphaFoldDB" id="A0A0F7ZGG8"/>
<organism evidence="2 3">
    <name type="scientific">Hirsutella minnesotensis 3608</name>
    <dbReference type="NCBI Taxonomy" id="1043627"/>
    <lineage>
        <taxon>Eukaryota</taxon>
        <taxon>Fungi</taxon>
        <taxon>Dikarya</taxon>
        <taxon>Ascomycota</taxon>
        <taxon>Pezizomycotina</taxon>
        <taxon>Sordariomycetes</taxon>
        <taxon>Hypocreomycetidae</taxon>
        <taxon>Hypocreales</taxon>
        <taxon>Ophiocordycipitaceae</taxon>
        <taxon>Hirsutella</taxon>
    </lineage>
</organism>
<feature type="compositionally biased region" description="Basic and acidic residues" evidence="1">
    <location>
        <begin position="353"/>
        <end position="368"/>
    </location>
</feature>
<evidence type="ECO:0000256" key="1">
    <source>
        <dbReference type="SAM" id="MobiDB-lite"/>
    </source>
</evidence>
<sequence length="434" mass="49410">MVWVEKVTYGSTVLAETYCLAASKATPLTFHLGDSVSRFRKVSTCRVDHFVNFFARLPLFSKEPSWRLRASIVEGLMFVPELERAALNHGLPYRQQGTYLEYIPLTWTTCNNAANFGLPTDIVVKMMVISMLNFQIDKWFEDITGDERLNKDFGALRGVIRQLFDDGAEPMVEYPRPYRDRLLRNPPIPTSDGSRKADLLHEGDSTLSRFVEYVLSHLSFALPCSLRRRVMHELSIFLQAHVTQGEDSSLIALQDRRPVSCQVFAGVRSTYYDWVRATSADHTSCPYSFELFRCLVSDSICGGIDCFSGARTQYLAQDVCRHLATICRQHNDYGSVARDQEQNNLNSVNFPEFHGEDSKPEDEKQAGDKAKKTLLAMANYEQECLELAVKKLRQEIQAPAWKAWEVFINVTIIYGQIYLLQDINADSRKPIEAG</sequence>
<gene>
    <name evidence="2" type="ORF">HIM_09731</name>
</gene>
<reference evidence="2 3" key="1">
    <citation type="journal article" date="2014" name="Genome Biol. Evol.">
        <title>Comparative genomics and transcriptomics analyses reveal divergent lifestyle features of nematode endoparasitic fungus Hirsutella minnesotensis.</title>
        <authorList>
            <person name="Lai Y."/>
            <person name="Liu K."/>
            <person name="Zhang X."/>
            <person name="Zhang X."/>
            <person name="Li K."/>
            <person name="Wang N."/>
            <person name="Shu C."/>
            <person name="Wu Y."/>
            <person name="Wang C."/>
            <person name="Bushley K.E."/>
            <person name="Xiang M."/>
            <person name="Liu X."/>
        </authorList>
    </citation>
    <scope>NUCLEOTIDE SEQUENCE [LARGE SCALE GENOMIC DNA]</scope>
    <source>
        <strain evidence="2 3">3608</strain>
    </source>
</reference>
<proteinExistence type="predicted"/>
<accession>A0A0F7ZGG8</accession>
<dbReference type="EMBL" id="KQ030602">
    <property type="protein sequence ID" value="KJZ70866.1"/>
    <property type="molecule type" value="Genomic_DNA"/>
</dbReference>
<protein>
    <submittedName>
        <fullName evidence="2">Uncharacterized protein</fullName>
    </submittedName>
</protein>
<feature type="region of interest" description="Disordered" evidence="1">
    <location>
        <begin position="347"/>
        <end position="368"/>
    </location>
</feature>